<proteinExistence type="predicted"/>
<accession>A0A256GXU6</accession>
<gene>
    <name evidence="1" type="ORF">CES86_0399</name>
</gene>
<reference evidence="1 2" key="1">
    <citation type="submission" date="2017-07" db="EMBL/GenBank/DDBJ databases">
        <title>Draft genome of Ochrobactrum lupini type strain LUP21.</title>
        <authorList>
            <person name="Krzyzanowska D.M."/>
            <person name="Jafra S."/>
        </authorList>
    </citation>
    <scope>NUCLEOTIDE SEQUENCE [LARGE SCALE GENOMIC DNA]</scope>
    <source>
        <strain evidence="1 2">LUP21</strain>
    </source>
</reference>
<dbReference type="EMBL" id="NNRN01000031">
    <property type="protein sequence ID" value="OYR32044.1"/>
    <property type="molecule type" value="Genomic_DNA"/>
</dbReference>
<protein>
    <submittedName>
        <fullName evidence="1">Uncharacterized protein</fullName>
    </submittedName>
</protein>
<sequence>MSNVPFFRHSEMFLCHFLGLFTWGHFIAARLQPTSPEVIL</sequence>
<name>A0A256GXU6_9HYPH</name>
<dbReference type="Proteomes" id="UP000216363">
    <property type="component" value="Unassembled WGS sequence"/>
</dbReference>
<evidence type="ECO:0000313" key="2">
    <source>
        <dbReference type="Proteomes" id="UP000216363"/>
    </source>
</evidence>
<organism evidence="1 2">
    <name type="scientific">Brucella lupini</name>
    <dbReference type="NCBI Taxonomy" id="255457"/>
    <lineage>
        <taxon>Bacteria</taxon>
        <taxon>Pseudomonadati</taxon>
        <taxon>Pseudomonadota</taxon>
        <taxon>Alphaproteobacteria</taxon>
        <taxon>Hyphomicrobiales</taxon>
        <taxon>Brucellaceae</taxon>
        <taxon>Brucella/Ochrobactrum group</taxon>
        <taxon>Brucella</taxon>
    </lineage>
</organism>
<dbReference type="AlphaFoldDB" id="A0A256GXU6"/>
<comment type="caution">
    <text evidence="1">The sequence shown here is derived from an EMBL/GenBank/DDBJ whole genome shotgun (WGS) entry which is preliminary data.</text>
</comment>
<evidence type="ECO:0000313" key="1">
    <source>
        <dbReference type="EMBL" id="OYR32044.1"/>
    </source>
</evidence>